<proteinExistence type="predicted"/>
<feature type="transmembrane region" description="Helical" evidence="2">
    <location>
        <begin position="153"/>
        <end position="171"/>
    </location>
</feature>
<keyword evidence="2" id="KW-0472">Membrane</keyword>
<gene>
    <name evidence="3" type="ORF">ACFO3J_00150</name>
</gene>
<feature type="transmembrane region" description="Helical" evidence="2">
    <location>
        <begin position="27"/>
        <end position="50"/>
    </location>
</feature>
<feature type="transmembrane region" description="Helical" evidence="2">
    <location>
        <begin position="97"/>
        <end position="117"/>
    </location>
</feature>
<feature type="transmembrane region" description="Helical" evidence="2">
    <location>
        <begin position="359"/>
        <end position="378"/>
    </location>
</feature>
<feature type="transmembrane region" description="Helical" evidence="2">
    <location>
        <begin position="493"/>
        <end position="513"/>
    </location>
</feature>
<dbReference type="EMBL" id="JBHSBB010000001">
    <property type="protein sequence ID" value="MFC4029875.1"/>
    <property type="molecule type" value="Genomic_DNA"/>
</dbReference>
<dbReference type="RefSeq" id="WP_386424455.1">
    <property type="nucleotide sequence ID" value="NZ_JBHSBB010000001.1"/>
</dbReference>
<protein>
    <submittedName>
        <fullName evidence="3">Regulator</fullName>
    </submittedName>
</protein>
<accession>A0ABV8HGB5</accession>
<keyword evidence="2" id="KW-1133">Transmembrane helix</keyword>
<evidence type="ECO:0000313" key="3">
    <source>
        <dbReference type="EMBL" id="MFC4029875.1"/>
    </source>
</evidence>
<dbReference type="Proteomes" id="UP001595765">
    <property type="component" value="Unassembled WGS sequence"/>
</dbReference>
<feature type="transmembrane region" description="Helical" evidence="2">
    <location>
        <begin position="429"/>
        <end position="456"/>
    </location>
</feature>
<feature type="transmembrane region" description="Helical" evidence="2">
    <location>
        <begin position="129"/>
        <end position="147"/>
    </location>
</feature>
<feature type="transmembrane region" description="Helical" evidence="2">
    <location>
        <begin position="207"/>
        <end position="225"/>
    </location>
</feature>
<feature type="region of interest" description="Disordered" evidence="1">
    <location>
        <begin position="526"/>
        <end position="571"/>
    </location>
</feature>
<sequence length="571" mass="58138">MPPSRRVTAVENRPSPLPLWVRGDTNAFFGLGVNVLVNVLTLTGLCLSVLKIPGHVVFHTILPALGIALIAGNVYYAYLGRRLARREGRPDVTAMPYGPSVPHMFIVVFVIMLPVYLKTKDPLLAWKAGVAWAFIIGVIVLIGAFIGPYIRRYAPRAALLGTLAGVSISFISMRPAGQMWDHLWIALPVFFLLLVGLMTDIKLPGNIPIGLAALLVGTAIGWAGGAMSGSAVSSAAGDITLALPCLHLGTLFSGLADASPLLATAIPLGVYNFTEGMTNVESAAAAGDSYNLRSVLLADGAGAVIGSALGSPFPPAVYVGHPGWKSAGGRTGYSLATGAVIALMCFLGMFGLLGAILPVAAIVPILLYIGLLIGAQAFQLSPKAHAAAVVAALVPNLASWAVGQMDDVLAAAGTTATKVGEANLESSGVVYHGLMVLGEGAILAGLVLGALVAFLIDKRFVSAGAVALAGSVLSFVGLIHAPKVGWDENGGVSLGYLFTAVLCGVFALTRPAARVPDAAERELERLHGGGPAAAPPEPAPAPALAGVATGTDPLTGPGEPGEHPGGASAAD</sequence>
<reference evidence="4" key="1">
    <citation type="journal article" date="2019" name="Int. J. Syst. Evol. Microbiol.">
        <title>The Global Catalogue of Microorganisms (GCM) 10K type strain sequencing project: providing services to taxonomists for standard genome sequencing and annotation.</title>
        <authorList>
            <consortium name="The Broad Institute Genomics Platform"/>
            <consortium name="The Broad Institute Genome Sequencing Center for Infectious Disease"/>
            <person name="Wu L."/>
            <person name="Ma J."/>
        </authorList>
    </citation>
    <scope>NUCLEOTIDE SEQUENCE [LARGE SCALE GENOMIC DNA]</scope>
    <source>
        <strain evidence="4">CGMCC 4.7237</strain>
    </source>
</reference>
<evidence type="ECO:0000313" key="4">
    <source>
        <dbReference type="Proteomes" id="UP001595765"/>
    </source>
</evidence>
<feature type="transmembrane region" description="Helical" evidence="2">
    <location>
        <begin position="463"/>
        <end position="481"/>
    </location>
</feature>
<organism evidence="3 4">
    <name type="scientific">Streptomyces polygonati</name>
    <dbReference type="NCBI Taxonomy" id="1617087"/>
    <lineage>
        <taxon>Bacteria</taxon>
        <taxon>Bacillati</taxon>
        <taxon>Actinomycetota</taxon>
        <taxon>Actinomycetes</taxon>
        <taxon>Kitasatosporales</taxon>
        <taxon>Streptomycetaceae</taxon>
        <taxon>Streptomyces</taxon>
    </lineage>
</organism>
<evidence type="ECO:0000256" key="2">
    <source>
        <dbReference type="SAM" id="Phobius"/>
    </source>
</evidence>
<evidence type="ECO:0000256" key="1">
    <source>
        <dbReference type="SAM" id="MobiDB-lite"/>
    </source>
</evidence>
<name>A0ABV8HGB5_9ACTN</name>
<keyword evidence="2" id="KW-0812">Transmembrane</keyword>
<feature type="transmembrane region" description="Helical" evidence="2">
    <location>
        <begin position="57"/>
        <end position="77"/>
    </location>
</feature>
<comment type="caution">
    <text evidence="3">The sequence shown here is derived from an EMBL/GenBank/DDBJ whole genome shotgun (WGS) entry which is preliminary data.</text>
</comment>
<keyword evidence="4" id="KW-1185">Reference proteome</keyword>
<dbReference type="PANTHER" id="PTHR31610">
    <property type="entry name" value="SLR0360 PROTEIN"/>
    <property type="match status" value="1"/>
</dbReference>
<dbReference type="PANTHER" id="PTHR31610:SF0">
    <property type="entry name" value="SLC26A_SULP TRANSPORTER DOMAIN-CONTAINING PROTEIN"/>
    <property type="match status" value="1"/>
</dbReference>
<feature type="transmembrane region" description="Helical" evidence="2">
    <location>
        <begin position="183"/>
        <end position="201"/>
    </location>
</feature>
<feature type="transmembrane region" description="Helical" evidence="2">
    <location>
        <begin position="333"/>
        <end position="353"/>
    </location>
</feature>